<protein>
    <submittedName>
        <fullName evidence="1">Uncharacterized protein</fullName>
    </submittedName>
</protein>
<gene>
    <name evidence="1" type="ORF">HGRIS_001108</name>
</gene>
<proteinExistence type="predicted"/>
<name>A0ABR3JQG6_9AGAR</name>
<accession>A0ABR3JQG6</accession>
<sequence>MANAGPANKEFVFIWLNLMRERGAHPCIGRDLEEIISSSGLFDEIEAKKVVVPYSQSQDMAQTAESKLGLAWMRNAERVAADLPTRFASQGYTPELVKQHLSELVDIDRGVETDMYFVCAQRRLL</sequence>
<organism evidence="1 2">
    <name type="scientific">Hohenbuehelia grisea</name>
    <dbReference type="NCBI Taxonomy" id="104357"/>
    <lineage>
        <taxon>Eukaryota</taxon>
        <taxon>Fungi</taxon>
        <taxon>Dikarya</taxon>
        <taxon>Basidiomycota</taxon>
        <taxon>Agaricomycotina</taxon>
        <taxon>Agaricomycetes</taxon>
        <taxon>Agaricomycetidae</taxon>
        <taxon>Agaricales</taxon>
        <taxon>Pleurotineae</taxon>
        <taxon>Pleurotaceae</taxon>
        <taxon>Hohenbuehelia</taxon>
    </lineage>
</organism>
<keyword evidence="2" id="KW-1185">Reference proteome</keyword>
<evidence type="ECO:0000313" key="2">
    <source>
        <dbReference type="Proteomes" id="UP001556367"/>
    </source>
</evidence>
<reference evidence="2" key="1">
    <citation type="submission" date="2024-06" db="EMBL/GenBank/DDBJ databases">
        <title>Multi-omics analyses provide insights into the biosynthesis of the anticancer antibiotic pleurotin in Hohenbuehelia grisea.</title>
        <authorList>
            <person name="Weaver J.A."/>
            <person name="Alberti F."/>
        </authorList>
    </citation>
    <scope>NUCLEOTIDE SEQUENCE [LARGE SCALE GENOMIC DNA]</scope>
    <source>
        <strain evidence="2">T-177</strain>
    </source>
</reference>
<comment type="caution">
    <text evidence="1">The sequence shown here is derived from an EMBL/GenBank/DDBJ whole genome shotgun (WGS) entry which is preliminary data.</text>
</comment>
<evidence type="ECO:0000313" key="1">
    <source>
        <dbReference type="EMBL" id="KAL0957296.1"/>
    </source>
</evidence>
<dbReference type="Proteomes" id="UP001556367">
    <property type="component" value="Unassembled WGS sequence"/>
</dbReference>
<dbReference type="EMBL" id="JASNQZ010000005">
    <property type="protein sequence ID" value="KAL0957296.1"/>
    <property type="molecule type" value="Genomic_DNA"/>
</dbReference>